<dbReference type="AlphaFoldDB" id="A0A7X5YN59"/>
<evidence type="ECO:0000313" key="2">
    <source>
        <dbReference type="Proteomes" id="UP000587415"/>
    </source>
</evidence>
<accession>A0A7X5YN59</accession>
<protein>
    <submittedName>
        <fullName evidence="1">Uncharacterized protein</fullName>
    </submittedName>
</protein>
<reference evidence="1 2" key="1">
    <citation type="submission" date="2020-03" db="EMBL/GenBank/DDBJ databases">
        <title>Genomic Encyclopedia of Type Strains, Phase IV (KMG-IV): sequencing the most valuable type-strain genomes for metagenomic binning, comparative biology and taxonomic classification.</title>
        <authorList>
            <person name="Goeker M."/>
        </authorList>
    </citation>
    <scope>NUCLEOTIDE SEQUENCE [LARGE SCALE GENOMIC DNA]</scope>
    <source>
        <strain evidence="1 2">DSM 4736</strain>
    </source>
</reference>
<evidence type="ECO:0000313" key="1">
    <source>
        <dbReference type="EMBL" id="NJC41709.1"/>
    </source>
</evidence>
<name>A0A7X5YN59_9CAUL</name>
<dbReference type="Proteomes" id="UP000587415">
    <property type="component" value="Unassembled WGS sequence"/>
</dbReference>
<proteinExistence type="predicted"/>
<keyword evidence="2" id="KW-1185">Reference proteome</keyword>
<gene>
    <name evidence="1" type="ORF">GGQ87_001967</name>
</gene>
<sequence length="81" mass="9096">MNTQQTGAYQSDDEDRHHDDETKLWLQYVRVWHGAISAVVNAPWPRVSAALTVSANVTGWKSLGLEADAPEGRTHLQPERE</sequence>
<comment type="caution">
    <text evidence="1">The sequence shown here is derived from an EMBL/GenBank/DDBJ whole genome shotgun (WGS) entry which is preliminary data.</text>
</comment>
<organism evidence="1 2">
    <name type="scientific">Brevundimonas alba</name>
    <dbReference type="NCBI Taxonomy" id="74314"/>
    <lineage>
        <taxon>Bacteria</taxon>
        <taxon>Pseudomonadati</taxon>
        <taxon>Pseudomonadota</taxon>
        <taxon>Alphaproteobacteria</taxon>
        <taxon>Caulobacterales</taxon>
        <taxon>Caulobacteraceae</taxon>
        <taxon>Brevundimonas</taxon>
    </lineage>
</organism>
<dbReference type="EMBL" id="JAATJM010000001">
    <property type="protein sequence ID" value="NJC41709.1"/>
    <property type="molecule type" value="Genomic_DNA"/>
</dbReference>